<feature type="compositionally biased region" description="Polar residues" evidence="6">
    <location>
        <begin position="1"/>
        <end position="22"/>
    </location>
</feature>
<evidence type="ECO:0000256" key="7">
    <source>
        <dbReference type="SAM" id="Phobius"/>
    </source>
</evidence>
<keyword evidence="4 7" id="KW-1133">Transmembrane helix</keyword>
<evidence type="ECO:0000313" key="9">
    <source>
        <dbReference type="Proteomes" id="UP001519460"/>
    </source>
</evidence>
<feature type="compositionally biased region" description="Basic and acidic residues" evidence="6">
    <location>
        <begin position="24"/>
        <end position="34"/>
    </location>
</feature>
<feature type="region of interest" description="Disordered" evidence="6">
    <location>
        <begin position="1"/>
        <end position="37"/>
    </location>
</feature>
<accession>A0ABD0JX94</accession>
<evidence type="ECO:0000256" key="1">
    <source>
        <dbReference type="ARBA" id="ARBA00004141"/>
    </source>
</evidence>
<proteinExistence type="inferred from homology"/>
<feature type="transmembrane region" description="Helical" evidence="7">
    <location>
        <begin position="110"/>
        <end position="133"/>
    </location>
</feature>
<keyword evidence="3 7" id="KW-0812">Transmembrane</keyword>
<dbReference type="EMBL" id="JACVVK020000306">
    <property type="protein sequence ID" value="KAK7479297.1"/>
    <property type="molecule type" value="Genomic_DNA"/>
</dbReference>
<dbReference type="Pfam" id="PF10272">
    <property type="entry name" value="Tmpp129"/>
    <property type="match status" value="2"/>
</dbReference>
<dbReference type="InterPro" id="IPR018801">
    <property type="entry name" value="TM129"/>
</dbReference>
<reference evidence="8 9" key="1">
    <citation type="journal article" date="2023" name="Sci. Data">
        <title>Genome assembly of the Korean intertidal mud-creeper Batillaria attramentaria.</title>
        <authorList>
            <person name="Patra A.K."/>
            <person name="Ho P.T."/>
            <person name="Jun S."/>
            <person name="Lee S.J."/>
            <person name="Kim Y."/>
            <person name="Won Y.J."/>
        </authorList>
    </citation>
    <scope>NUCLEOTIDE SEQUENCE [LARGE SCALE GENOMIC DNA]</scope>
    <source>
        <strain evidence="8">Wonlab-2016</strain>
    </source>
</reference>
<evidence type="ECO:0008006" key="10">
    <source>
        <dbReference type="Google" id="ProtNLM"/>
    </source>
</evidence>
<keyword evidence="5 7" id="KW-0472">Membrane</keyword>
<evidence type="ECO:0000313" key="8">
    <source>
        <dbReference type="EMBL" id="KAK7479297.1"/>
    </source>
</evidence>
<evidence type="ECO:0000256" key="3">
    <source>
        <dbReference type="ARBA" id="ARBA00022692"/>
    </source>
</evidence>
<keyword evidence="9" id="KW-1185">Reference proteome</keyword>
<name>A0ABD0JX94_9CAEN</name>
<organism evidence="8 9">
    <name type="scientific">Batillaria attramentaria</name>
    <dbReference type="NCBI Taxonomy" id="370345"/>
    <lineage>
        <taxon>Eukaryota</taxon>
        <taxon>Metazoa</taxon>
        <taxon>Spiralia</taxon>
        <taxon>Lophotrochozoa</taxon>
        <taxon>Mollusca</taxon>
        <taxon>Gastropoda</taxon>
        <taxon>Caenogastropoda</taxon>
        <taxon>Sorbeoconcha</taxon>
        <taxon>Cerithioidea</taxon>
        <taxon>Batillariidae</taxon>
        <taxon>Batillaria</taxon>
    </lineage>
</organism>
<sequence length="355" mass="40082">MHASCTNRSGTCGQSGSLSTAESAPRDRLAKREPVMSTSEKMPALGYLPWTTQATLRLLSGSEDISFIDYHIRRTTVTALVHAFLPLGYYIGLALFAPELNLLAVWELTPFFQAVFSICLGLPLTVLLFALYWHYDNWSNHPIAQQLVQLSNGGSWKAVASAVNTEFRRIDKFASGTPGRRFQSATTAQYLNINVQRVERYLSDFKIRLNSLEYSDLRTKLQAQIQNARNIVVRQSLSDQFLEAFHHTVSQNPVFHPQPHVELDQCIGCMQKESNVKLQKHCEDEVQGQEGQADPAGPTCVQCFCRPMWCLECMGKWFASRQDQQRPDTWLSGKAPCPTCRAVFCMLDVCRIVPR</sequence>
<dbReference type="GO" id="GO:0016020">
    <property type="term" value="C:membrane"/>
    <property type="evidence" value="ECO:0007669"/>
    <property type="project" value="UniProtKB-SubCell"/>
</dbReference>
<comment type="subcellular location">
    <subcellularLocation>
        <location evidence="1">Membrane</location>
        <topology evidence="1">Multi-pass membrane protein</topology>
    </subcellularLocation>
</comment>
<dbReference type="Proteomes" id="UP001519460">
    <property type="component" value="Unassembled WGS sequence"/>
</dbReference>
<feature type="transmembrane region" description="Helical" evidence="7">
    <location>
        <begin position="77"/>
        <end position="98"/>
    </location>
</feature>
<protein>
    <recommendedName>
        <fullName evidence="10">RING-type domain-containing protein</fullName>
    </recommendedName>
</protein>
<comment type="similarity">
    <text evidence="2">Belongs to the TMEM129 family.</text>
</comment>
<dbReference type="AlphaFoldDB" id="A0ABD0JX94"/>
<evidence type="ECO:0000256" key="6">
    <source>
        <dbReference type="SAM" id="MobiDB-lite"/>
    </source>
</evidence>
<dbReference type="PANTHER" id="PTHR31322">
    <property type="entry name" value="E3 UBIQUITIN-PROTEIN LIGASE TM129"/>
    <property type="match status" value="1"/>
</dbReference>
<gene>
    <name evidence="8" type="ORF">BaRGS_00029467</name>
</gene>
<evidence type="ECO:0000256" key="2">
    <source>
        <dbReference type="ARBA" id="ARBA00007332"/>
    </source>
</evidence>
<evidence type="ECO:0000256" key="5">
    <source>
        <dbReference type="ARBA" id="ARBA00023136"/>
    </source>
</evidence>
<comment type="caution">
    <text evidence="8">The sequence shown here is derived from an EMBL/GenBank/DDBJ whole genome shotgun (WGS) entry which is preliminary data.</text>
</comment>
<evidence type="ECO:0000256" key="4">
    <source>
        <dbReference type="ARBA" id="ARBA00022989"/>
    </source>
</evidence>
<dbReference type="PANTHER" id="PTHR31322:SF2">
    <property type="entry name" value="E3 UBIQUITIN-PROTEIN LIGASE TM129"/>
    <property type="match status" value="1"/>
</dbReference>